<dbReference type="PROSITE" id="PS51155">
    <property type="entry name" value="CHIT_BIND_RR_2"/>
    <property type="match status" value="1"/>
</dbReference>
<dbReference type="PROSITE" id="PS51257">
    <property type="entry name" value="PROKAR_LIPOPROTEIN"/>
    <property type="match status" value="1"/>
</dbReference>
<sequence length="217" mass="23282">MKYTIVFVFTLVALGCAAPPPAGGDDGSYHPSDEGKYVPDASGGYGSDGSGQYRGQPQPQQYQRKVPVSSAPSGNAFFRYPQPSYPSQQSSYQQPAQPSYAPVVGAGPEAQAKTLRSESEVNIDGYRYLYETDNGIFAEEEGHLQNQGTEGEALKAVGDFRYTGPDGVVYSVSYVADENGFQPAGAHLPTPPPIPEAIARSLEFNQQEVPQQQPGRP</sequence>
<keyword evidence="1 2" id="KW-0193">Cuticle</keyword>
<dbReference type="PANTHER" id="PTHR10380">
    <property type="entry name" value="CUTICLE PROTEIN"/>
    <property type="match status" value="1"/>
</dbReference>
<dbReference type="InterPro" id="IPR000618">
    <property type="entry name" value="Insect_cuticle"/>
</dbReference>
<dbReference type="GO" id="GO:0008010">
    <property type="term" value="F:structural constituent of chitin-based larval cuticle"/>
    <property type="evidence" value="ECO:0007669"/>
    <property type="project" value="TreeGrafter"/>
</dbReference>
<dbReference type="GO" id="GO:0062129">
    <property type="term" value="C:chitin-based extracellular matrix"/>
    <property type="evidence" value="ECO:0007669"/>
    <property type="project" value="TreeGrafter"/>
</dbReference>
<feature type="region of interest" description="Disordered" evidence="3">
    <location>
        <begin position="22"/>
        <end position="104"/>
    </location>
</feature>
<feature type="chain" id="PRO_5010709853" evidence="4">
    <location>
        <begin position="18"/>
        <end position="217"/>
    </location>
</feature>
<evidence type="ECO:0000313" key="6">
    <source>
        <dbReference type="RefSeq" id="XP_018334189.1"/>
    </source>
</evidence>
<dbReference type="InParanoid" id="A0A1W4XDU8"/>
<feature type="compositionally biased region" description="Low complexity" evidence="3">
    <location>
        <begin position="80"/>
        <end position="102"/>
    </location>
</feature>
<proteinExistence type="predicted"/>
<dbReference type="PANTHER" id="PTHR10380:SF173">
    <property type="entry name" value="CUTICULAR PROTEIN 47EF, ISOFORM C-RELATED"/>
    <property type="match status" value="1"/>
</dbReference>
<keyword evidence="5" id="KW-1185">Reference proteome</keyword>
<feature type="signal peptide" evidence="4">
    <location>
        <begin position="1"/>
        <end position="17"/>
    </location>
</feature>
<dbReference type="InterPro" id="IPR031311">
    <property type="entry name" value="CHIT_BIND_RR_consensus"/>
</dbReference>
<evidence type="ECO:0000256" key="4">
    <source>
        <dbReference type="SAM" id="SignalP"/>
    </source>
</evidence>
<feature type="compositionally biased region" description="Low complexity" evidence="3">
    <location>
        <begin position="50"/>
        <end position="64"/>
    </location>
</feature>
<keyword evidence="4" id="KW-0732">Signal</keyword>
<evidence type="ECO:0000313" key="5">
    <source>
        <dbReference type="Proteomes" id="UP000192223"/>
    </source>
</evidence>
<dbReference type="STRING" id="224129.A0A1W4XDU8"/>
<organism evidence="5 6">
    <name type="scientific">Agrilus planipennis</name>
    <name type="common">Emerald ash borer</name>
    <name type="synonym">Agrilus marcopoli</name>
    <dbReference type="NCBI Taxonomy" id="224129"/>
    <lineage>
        <taxon>Eukaryota</taxon>
        <taxon>Metazoa</taxon>
        <taxon>Ecdysozoa</taxon>
        <taxon>Arthropoda</taxon>
        <taxon>Hexapoda</taxon>
        <taxon>Insecta</taxon>
        <taxon>Pterygota</taxon>
        <taxon>Neoptera</taxon>
        <taxon>Endopterygota</taxon>
        <taxon>Coleoptera</taxon>
        <taxon>Polyphaga</taxon>
        <taxon>Elateriformia</taxon>
        <taxon>Buprestoidea</taxon>
        <taxon>Buprestidae</taxon>
        <taxon>Agrilinae</taxon>
        <taxon>Agrilus</taxon>
    </lineage>
</organism>
<dbReference type="GeneID" id="108743209"/>
<accession>A0A1W4XDU8</accession>
<reference evidence="6" key="1">
    <citation type="submission" date="2025-08" db="UniProtKB">
        <authorList>
            <consortium name="RefSeq"/>
        </authorList>
    </citation>
    <scope>IDENTIFICATION</scope>
    <source>
        <tissue evidence="6">Entire body</tissue>
    </source>
</reference>
<gene>
    <name evidence="6" type="primary">LOC108743209</name>
</gene>
<evidence type="ECO:0000256" key="2">
    <source>
        <dbReference type="PROSITE-ProRule" id="PRU00497"/>
    </source>
</evidence>
<dbReference type="OrthoDB" id="6379191at2759"/>
<dbReference type="KEGG" id="apln:108743209"/>
<dbReference type="Proteomes" id="UP000192223">
    <property type="component" value="Unplaced"/>
</dbReference>
<protein>
    <submittedName>
        <fullName evidence="6">Endocuticle structural glycoprotein SgAbd-2-like</fullName>
    </submittedName>
</protein>
<dbReference type="Pfam" id="PF00379">
    <property type="entry name" value="Chitin_bind_4"/>
    <property type="match status" value="1"/>
</dbReference>
<name>A0A1W4XDU8_AGRPL</name>
<dbReference type="PROSITE" id="PS00233">
    <property type="entry name" value="CHIT_BIND_RR_1"/>
    <property type="match status" value="1"/>
</dbReference>
<dbReference type="InterPro" id="IPR050468">
    <property type="entry name" value="Cuticle_Struct_Prot"/>
</dbReference>
<evidence type="ECO:0000256" key="1">
    <source>
        <dbReference type="ARBA" id="ARBA00022460"/>
    </source>
</evidence>
<dbReference type="RefSeq" id="XP_018334189.1">
    <property type="nucleotide sequence ID" value="XM_018478687.1"/>
</dbReference>
<evidence type="ECO:0000256" key="3">
    <source>
        <dbReference type="SAM" id="MobiDB-lite"/>
    </source>
</evidence>
<dbReference type="PRINTS" id="PR00947">
    <property type="entry name" value="CUTICLE"/>
</dbReference>
<feature type="compositionally biased region" description="Basic and acidic residues" evidence="3">
    <location>
        <begin position="27"/>
        <end position="37"/>
    </location>
</feature>
<dbReference type="AlphaFoldDB" id="A0A1W4XDU8"/>